<feature type="binding site" evidence="10">
    <location>
        <position position="402"/>
    </location>
    <ligand>
        <name>ADP</name>
        <dbReference type="ChEBI" id="CHEBI:456216"/>
    </ligand>
</feature>
<dbReference type="UniPathway" id="UPA00618">
    <property type="reaction ID" value="UER00672"/>
</dbReference>
<dbReference type="NCBIfam" id="TIGR01311">
    <property type="entry name" value="glycerol_kin"/>
    <property type="match status" value="1"/>
</dbReference>
<dbReference type="GO" id="GO:0005829">
    <property type="term" value="C:cytosol"/>
    <property type="evidence" value="ECO:0007669"/>
    <property type="project" value="TreeGrafter"/>
</dbReference>
<feature type="binding site" evidence="10">
    <location>
        <position position="237"/>
    </location>
    <ligand>
        <name>glycerol</name>
        <dbReference type="ChEBI" id="CHEBI:17754"/>
    </ligand>
</feature>
<feature type="binding site" evidence="10">
    <location>
        <position position="79"/>
    </location>
    <ligand>
        <name>sn-glycerol 3-phosphate</name>
        <dbReference type="ChEBI" id="CHEBI:57597"/>
    </ligand>
</feature>
<keyword evidence="7 10" id="KW-0067">ATP-binding</keyword>
<feature type="binding site" evidence="10">
    <location>
        <position position="305"/>
    </location>
    <ligand>
        <name>ATP</name>
        <dbReference type="ChEBI" id="CHEBI:30616"/>
    </ligand>
</feature>
<feature type="binding site" evidence="10">
    <location>
        <position position="12"/>
    </location>
    <ligand>
        <name>ATP</name>
        <dbReference type="ChEBI" id="CHEBI:30616"/>
    </ligand>
</feature>
<feature type="binding site" evidence="10">
    <location>
        <position position="131"/>
    </location>
    <ligand>
        <name>glycerol</name>
        <dbReference type="ChEBI" id="CHEBI:17754"/>
    </ligand>
</feature>
<dbReference type="EC" id="2.7.1.30" evidence="10"/>
<accession>A0A1F4T509</accession>
<feature type="domain" description="Carbohydrate kinase FGGY C-terminal" evidence="13">
    <location>
        <begin position="253"/>
        <end position="441"/>
    </location>
</feature>
<reference evidence="14 15" key="1">
    <citation type="journal article" date="2016" name="Nat. Commun.">
        <title>Thousands of microbial genomes shed light on interconnected biogeochemical processes in an aquifer system.</title>
        <authorList>
            <person name="Anantharaman K."/>
            <person name="Brown C.T."/>
            <person name="Hug L.A."/>
            <person name="Sharon I."/>
            <person name="Castelle C.J."/>
            <person name="Probst A.J."/>
            <person name="Thomas B.C."/>
            <person name="Singh A."/>
            <person name="Wilkins M.J."/>
            <person name="Karaoz U."/>
            <person name="Brodie E.L."/>
            <person name="Williams K.H."/>
            <person name="Hubbard S.S."/>
            <person name="Banfield J.F."/>
        </authorList>
    </citation>
    <scope>NUCLEOTIDE SEQUENCE [LARGE SCALE GENOMIC DNA]</scope>
</reference>
<proteinExistence type="inferred from homology"/>
<evidence type="ECO:0000256" key="5">
    <source>
        <dbReference type="ARBA" id="ARBA00022777"/>
    </source>
</evidence>
<dbReference type="InterPro" id="IPR018483">
    <property type="entry name" value="Carb_kinase_FGGY_CS"/>
</dbReference>
<dbReference type="AlphaFoldDB" id="A0A1F4T509"/>
<evidence type="ECO:0000256" key="8">
    <source>
        <dbReference type="ARBA" id="ARBA00052101"/>
    </source>
</evidence>
<name>A0A1F4T509_UNCSA</name>
<sequence length="480" mass="52627">MKYILAIDQGTTGSRAIIYDQKGKKIAGAYQEFPQYFPTPGWVEHDPEEIWESVYASIQKVLVKIPPASIAAIGITNQRETTVVWDKKTGRPVHNAIVWQCRRTAPRCEELKKKGLADFIKKRTGLPIDAYFSGTKVEWILKKAKAEAKELCFGTTDSWVLWKLTGGKVHATDYTNASRTMLFNIEKLEWDKEILKLLKIPSSILPQVKPSSGEFGRTVKLGRLPAGIPISGIAGDQQAALFGQACFEPGTMKNTYGTGAFILLNTGQKRVNSRHGLITTLACGPDGKVAYALEGSIFIAGAAIQWLRDQLGIIKSSAESEAMAEAVKDNAGVYFVPAFVGLGAPYWDQKARGTIVGLTRGTTKNHLVRAALEAMCYSTKDVLETMKKESGLRISELKVDGGAVANNFLCQFQADILGIKILRPKIIETTSLGAAYLAGLAVKKNWGSERTFKPKMSKPEAAKLYLGWQKAIGRTLSHEL</sequence>
<evidence type="ECO:0000256" key="10">
    <source>
        <dbReference type="HAMAP-Rule" id="MF_00186"/>
    </source>
</evidence>
<feature type="binding site" evidence="10">
    <location>
        <position position="131"/>
    </location>
    <ligand>
        <name>sn-glycerol 3-phosphate</name>
        <dbReference type="ChEBI" id="CHEBI:57597"/>
    </ligand>
</feature>
<gene>
    <name evidence="10" type="primary">glpK</name>
    <name evidence="14" type="ORF">A3K49_02200</name>
</gene>
<dbReference type="FunFam" id="3.30.420.40:FF:000007">
    <property type="entry name" value="Glycerol kinase"/>
    <property type="match status" value="1"/>
</dbReference>
<dbReference type="EMBL" id="MEUG01000001">
    <property type="protein sequence ID" value="OGC27804.1"/>
    <property type="molecule type" value="Genomic_DNA"/>
</dbReference>
<dbReference type="InterPro" id="IPR000577">
    <property type="entry name" value="Carb_kinase_FGGY"/>
</dbReference>
<dbReference type="InterPro" id="IPR005999">
    <property type="entry name" value="Glycerol_kin"/>
</dbReference>
<dbReference type="Gene3D" id="3.30.420.40">
    <property type="match status" value="2"/>
</dbReference>
<dbReference type="PROSITE" id="PS00445">
    <property type="entry name" value="FGGY_KINASES_2"/>
    <property type="match status" value="1"/>
</dbReference>
<feature type="binding site" evidence="10">
    <location>
        <position position="402"/>
    </location>
    <ligand>
        <name>ATP</name>
        <dbReference type="ChEBI" id="CHEBI:30616"/>
    </ligand>
</feature>
<dbReference type="GO" id="GO:0019563">
    <property type="term" value="P:glycerol catabolic process"/>
    <property type="evidence" value="ECO:0007669"/>
    <property type="project" value="UniProtKB-UniRule"/>
</dbReference>
<protein>
    <recommendedName>
        <fullName evidence="10">Glycerol kinase</fullName>
        <ecNumber evidence="10">2.7.1.30</ecNumber>
    </recommendedName>
    <alternativeName>
        <fullName evidence="10">ATP:glycerol 3-phosphotransferase</fullName>
    </alternativeName>
    <alternativeName>
        <fullName evidence="10">Glycerokinase</fullName>
        <shortName evidence="10">GK</shortName>
    </alternativeName>
</protein>
<feature type="binding site" evidence="10">
    <location>
        <position position="80"/>
    </location>
    <ligand>
        <name>glycerol</name>
        <dbReference type="ChEBI" id="CHEBI:17754"/>
    </ligand>
</feature>
<comment type="function">
    <text evidence="9 10">Key enzyme in the regulation of glycerol uptake and metabolism. Catalyzes the phosphorylation of glycerol to yield sn-glycerol 3-phosphate.</text>
</comment>
<dbReference type="Proteomes" id="UP000178602">
    <property type="component" value="Unassembled WGS sequence"/>
</dbReference>
<evidence type="ECO:0000256" key="11">
    <source>
        <dbReference type="RuleBase" id="RU003733"/>
    </source>
</evidence>
<keyword evidence="5 10" id="KW-0418">Kinase</keyword>
<feature type="binding site" evidence="10">
    <location>
        <position position="80"/>
    </location>
    <ligand>
        <name>sn-glycerol 3-phosphate</name>
        <dbReference type="ChEBI" id="CHEBI:57597"/>
    </ligand>
</feature>
<dbReference type="InterPro" id="IPR043129">
    <property type="entry name" value="ATPase_NBD"/>
</dbReference>
<feature type="binding site" evidence="10">
    <location>
        <position position="258"/>
    </location>
    <ligand>
        <name>ATP</name>
        <dbReference type="ChEBI" id="CHEBI:30616"/>
    </ligand>
</feature>
<dbReference type="SUPFAM" id="SSF53067">
    <property type="entry name" value="Actin-like ATPase domain"/>
    <property type="match status" value="2"/>
</dbReference>
<evidence type="ECO:0000256" key="9">
    <source>
        <dbReference type="ARBA" id="ARBA00054633"/>
    </source>
</evidence>
<feature type="binding site" evidence="10">
    <location>
        <position position="236"/>
    </location>
    <ligand>
        <name>glycerol</name>
        <dbReference type="ChEBI" id="CHEBI:17754"/>
    </ligand>
</feature>
<dbReference type="HAMAP" id="MF_00186">
    <property type="entry name" value="Glycerol_kin"/>
    <property type="match status" value="1"/>
</dbReference>
<evidence type="ECO:0000256" key="7">
    <source>
        <dbReference type="ARBA" id="ARBA00022840"/>
    </source>
</evidence>
<organism evidence="14 15">
    <name type="scientific">candidate division WOR-1 bacterium RIFOXYC12_FULL_54_18</name>
    <dbReference type="NCBI Taxonomy" id="1802584"/>
    <lineage>
        <taxon>Bacteria</taxon>
        <taxon>Bacillati</taxon>
        <taxon>Saganbacteria</taxon>
    </lineage>
</organism>
<evidence type="ECO:0000259" key="13">
    <source>
        <dbReference type="Pfam" id="PF02782"/>
    </source>
</evidence>
<feature type="domain" description="Carbohydrate kinase FGGY N-terminal" evidence="12">
    <location>
        <begin position="3"/>
        <end position="243"/>
    </location>
</feature>
<comment type="activity regulation">
    <text evidence="10">Inhibited by fructose 1,6-bisphosphate (FBP).</text>
</comment>
<dbReference type="GO" id="GO:0004370">
    <property type="term" value="F:glycerol kinase activity"/>
    <property type="evidence" value="ECO:0007669"/>
    <property type="project" value="UniProtKB-UniRule"/>
</dbReference>
<dbReference type="InterPro" id="IPR018485">
    <property type="entry name" value="FGGY_C"/>
</dbReference>
<dbReference type="GO" id="GO:0005524">
    <property type="term" value="F:ATP binding"/>
    <property type="evidence" value="ECO:0007669"/>
    <property type="project" value="UniProtKB-UniRule"/>
</dbReference>
<keyword evidence="4 10" id="KW-0547">Nucleotide-binding</keyword>
<feature type="binding site" evidence="10">
    <location>
        <position position="11"/>
    </location>
    <ligand>
        <name>ADP</name>
        <dbReference type="ChEBI" id="CHEBI:456216"/>
    </ligand>
</feature>
<feature type="binding site" evidence="10">
    <location>
        <position position="258"/>
    </location>
    <ligand>
        <name>ADP</name>
        <dbReference type="ChEBI" id="CHEBI:456216"/>
    </ligand>
</feature>
<dbReference type="InterPro" id="IPR018484">
    <property type="entry name" value="FGGY_N"/>
</dbReference>
<feature type="binding site" evidence="10">
    <location>
        <position position="15"/>
    </location>
    <ligand>
        <name>ADP</name>
        <dbReference type="ChEBI" id="CHEBI:456216"/>
    </ligand>
</feature>
<evidence type="ECO:0000256" key="3">
    <source>
        <dbReference type="ARBA" id="ARBA00022679"/>
    </source>
</evidence>
<feature type="binding site" evidence="10">
    <location>
        <position position="11"/>
    </location>
    <ligand>
        <name>sn-glycerol 3-phosphate</name>
        <dbReference type="ChEBI" id="CHEBI:57597"/>
    </ligand>
</feature>
<comment type="similarity">
    <text evidence="2 10 11">Belongs to the FGGY kinase family.</text>
</comment>
<feature type="binding site" evidence="10">
    <location>
        <position position="301"/>
    </location>
    <ligand>
        <name>ATP</name>
        <dbReference type="ChEBI" id="CHEBI:30616"/>
    </ligand>
</feature>
<dbReference type="PANTHER" id="PTHR10196:SF69">
    <property type="entry name" value="GLYCEROL KINASE"/>
    <property type="match status" value="1"/>
</dbReference>
<dbReference type="Pfam" id="PF00370">
    <property type="entry name" value="FGGY_N"/>
    <property type="match status" value="1"/>
</dbReference>
<feature type="binding site" evidence="10">
    <location>
        <position position="301"/>
    </location>
    <ligand>
        <name>ADP</name>
        <dbReference type="ChEBI" id="CHEBI:456216"/>
    </ligand>
</feature>
<dbReference type="CDD" id="cd07769">
    <property type="entry name" value="ASKHA_NBD_FGGY_GK"/>
    <property type="match status" value="1"/>
</dbReference>
<evidence type="ECO:0000256" key="2">
    <source>
        <dbReference type="ARBA" id="ARBA00009156"/>
    </source>
</evidence>
<dbReference type="FunFam" id="3.30.420.40:FF:000008">
    <property type="entry name" value="Glycerol kinase"/>
    <property type="match status" value="1"/>
</dbReference>
<dbReference type="PIRSF" id="PIRSF000538">
    <property type="entry name" value="GlpK"/>
    <property type="match status" value="1"/>
</dbReference>
<feature type="binding site" evidence="10">
    <location>
        <position position="236"/>
    </location>
    <ligand>
        <name>sn-glycerol 3-phosphate</name>
        <dbReference type="ChEBI" id="CHEBI:57597"/>
    </ligand>
</feature>
<evidence type="ECO:0000313" key="15">
    <source>
        <dbReference type="Proteomes" id="UP000178602"/>
    </source>
</evidence>
<keyword evidence="3 10" id="KW-0808">Transferase</keyword>
<evidence type="ECO:0000256" key="1">
    <source>
        <dbReference type="ARBA" id="ARBA00005190"/>
    </source>
</evidence>
<evidence type="ECO:0000259" key="12">
    <source>
        <dbReference type="Pfam" id="PF00370"/>
    </source>
</evidence>
<feature type="binding site" evidence="10">
    <location>
        <position position="79"/>
    </location>
    <ligand>
        <name>glycerol</name>
        <dbReference type="ChEBI" id="CHEBI:17754"/>
    </ligand>
</feature>
<comment type="caution">
    <text evidence="14">The sequence shown here is derived from an EMBL/GenBank/DDBJ whole genome shotgun (WGS) entry which is preliminary data.</text>
</comment>
<evidence type="ECO:0000256" key="6">
    <source>
        <dbReference type="ARBA" id="ARBA00022798"/>
    </source>
</evidence>
<feature type="binding site" evidence="10">
    <location>
        <position position="11"/>
    </location>
    <ligand>
        <name>ATP</name>
        <dbReference type="ChEBI" id="CHEBI:30616"/>
    </ligand>
</feature>
<evidence type="ECO:0000313" key="14">
    <source>
        <dbReference type="EMBL" id="OGC27804.1"/>
    </source>
</evidence>
<feature type="binding site" evidence="10">
    <location>
        <position position="406"/>
    </location>
    <ligand>
        <name>ADP</name>
        <dbReference type="ChEBI" id="CHEBI:456216"/>
    </ligand>
</feature>
<dbReference type="Pfam" id="PF02782">
    <property type="entry name" value="FGGY_C"/>
    <property type="match status" value="1"/>
</dbReference>
<comment type="catalytic activity">
    <reaction evidence="8 10">
        <text>glycerol + ATP = sn-glycerol 3-phosphate + ADP + H(+)</text>
        <dbReference type="Rhea" id="RHEA:21644"/>
        <dbReference type="ChEBI" id="CHEBI:15378"/>
        <dbReference type="ChEBI" id="CHEBI:17754"/>
        <dbReference type="ChEBI" id="CHEBI:30616"/>
        <dbReference type="ChEBI" id="CHEBI:57597"/>
        <dbReference type="ChEBI" id="CHEBI:456216"/>
        <dbReference type="EC" id="2.7.1.30"/>
    </reaction>
</comment>
<comment type="caution">
    <text evidence="10">Lacks conserved residue(s) required for the propagation of feature annotation.</text>
</comment>
<dbReference type="NCBIfam" id="NF000756">
    <property type="entry name" value="PRK00047.1"/>
    <property type="match status" value="1"/>
</dbReference>
<dbReference type="GO" id="GO:0006072">
    <property type="term" value="P:glycerol-3-phosphate metabolic process"/>
    <property type="evidence" value="ECO:0007669"/>
    <property type="project" value="InterPro"/>
</dbReference>
<comment type="pathway">
    <text evidence="1 10">Polyol metabolism; glycerol degradation via glycerol kinase pathway; sn-glycerol 3-phosphate from glycerol: step 1/1.</text>
</comment>
<keyword evidence="6 10" id="KW-0319">Glycerol metabolism</keyword>
<evidence type="ECO:0000256" key="4">
    <source>
        <dbReference type="ARBA" id="ARBA00022741"/>
    </source>
</evidence>
<dbReference type="PANTHER" id="PTHR10196">
    <property type="entry name" value="SUGAR KINASE"/>
    <property type="match status" value="1"/>
</dbReference>